<dbReference type="Proteomes" id="UP000582646">
    <property type="component" value="Unassembled WGS sequence"/>
</dbReference>
<dbReference type="NCBIfam" id="TIGR03930">
    <property type="entry name" value="WXG100_ESAT6"/>
    <property type="match status" value="1"/>
</dbReference>
<dbReference type="AlphaFoldDB" id="A0A846X766"/>
<dbReference type="EMBL" id="JAAXOQ010000029">
    <property type="protein sequence ID" value="NKY20316.1"/>
    <property type="molecule type" value="Genomic_DNA"/>
</dbReference>
<protein>
    <recommendedName>
        <fullName evidence="1">ESAT-6-like protein</fullName>
    </recommendedName>
</protein>
<accession>A0A846X766</accession>
<evidence type="ECO:0000256" key="1">
    <source>
        <dbReference type="RuleBase" id="RU362001"/>
    </source>
</evidence>
<reference evidence="2 3" key="1">
    <citation type="submission" date="2020-04" db="EMBL/GenBank/DDBJ databases">
        <title>MicrobeNet Type strains.</title>
        <authorList>
            <person name="Nicholson A.C."/>
        </authorList>
    </citation>
    <scope>NUCLEOTIDE SEQUENCE [LARGE SCALE GENOMIC DNA]</scope>
    <source>
        <strain evidence="2 3">DSM 44113</strain>
    </source>
</reference>
<dbReference type="InterPro" id="IPR010310">
    <property type="entry name" value="T7SS_ESAT-6-like"/>
</dbReference>
<sequence>MTTHATNIEQVSGALNAQGKRFVSAVEALPASWKGQSFIAWDQLTTRWDASFKELNAALTTIRESVGHAGQLYTSGEQQQAAHIEQAARGMAWDQAKFR</sequence>
<name>A0A846X766_9ACTN</name>
<dbReference type="SUPFAM" id="SSF140453">
    <property type="entry name" value="EsxAB dimer-like"/>
    <property type="match status" value="1"/>
</dbReference>
<comment type="similarity">
    <text evidence="1">Belongs to the WXG100 family.</text>
</comment>
<dbReference type="Gene3D" id="1.10.287.1060">
    <property type="entry name" value="ESAT-6-like"/>
    <property type="match status" value="1"/>
</dbReference>
<comment type="caution">
    <text evidence="2">The sequence shown here is derived from an EMBL/GenBank/DDBJ whole genome shotgun (WGS) entry which is preliminary data.</text>
</comment>
<gene>
    <name evidence="2" type="ORF">HF999_18300</name>
</gene>
<evidence type="ECO:0000313" key="2">
    <source>
        <dbReference type="EMBL" id="NKY20316.1"/>
    </source>
</evidence>
<dbReference type="InterPro" id="IPR036689">
    <property type="entry name" value="ESAT-6-like_sf"/>
</dbReference>
<keyword evidence="3" id="KW-1185">Reference proteome</keyword>
<organism evidence="2 3">
    <name type="scientific">Tsukamurella spumae</name>
    <dbReference type="NCBI Taxonomy" id="44753"/>
    <lineage>
        <taxon>Bacteria</taxon>
        <taxon>Bacillati</taxon>
        <taxon>Actinomycetota</taxon>
        <taxon>Actinomycetes</taxon>
        <taxon>Mycobacteriales</taxon>
        <taxon>Tsukamurellaceae</taxon>
        <taxon>Tsukamurella</taxon>
    </lineage>
</organism>
<dbReference type="Pfam" id="PF06013">
    <property type="entry name" value="WXG100"/>
    <property type="match status" value="1"/>
</dbReference>
<evidence type="ECO:0000313" key="3">
    <source>
        <dbReference type="Proteomes" id="UP000582646"/>
    </source>
</evidence>
<proteinExistence type="inferred from homology"/>